<dbReference type="InterPro" id="IPR001633">
    <property type="entry name" value="EAL_dom"/>
</dbReference>
<feature type="transmembrane region" description="Helical" evidence="1">
    <location>
        <begin position="51"/>
        <end position="66"/>
    </location>
</feature>
<feature type="transmembrane region" description="Helical" evidence="1">
    <location>
        <begin position="113"/>
        <end position="134"/>
    </location>
</feature>
<feature type="transmembrane region" description="Helical" evidence="1">
    <location>
        <begin position="18"/>
        <end position="39"/>
    </location>
</feature>
<name>X7E8Z0_9GAMM</name>
<dbReference type="SUPFAM" id="SSF55073">
    <property type="entry name" value="Nucleotide cyclase"/>
    <property type="match status" value="1"/>
</dbReference>
<dbReference type="PROSITE" id="PS50887">
    <property type="entry name" value="GGDEF"/>
    <property type="match status" value="1"/>
</dbReference>
<dbReference type="Gene3D" id="3.30.70.270">
    <property type="match status" value="1"/>
</dbReference>
<sequence length="641" mass="72464">MQIDRDVKQDEIQESLRLLYSNVLTSTAVSVLISSLFVFSHTFKEDYTGKLIWWAVMIVMLSLRLFDLAQYRKKSSQGYIATKKDLWCFSSLSFLVSSTWGAYPLFFHPFSDSFELVTTIIILCGIGSGVAIMWSANKATSIMCIVAMSVPYSALLLISGNSYERFIGTMGMTYAIAMSLTAFKLSNFTHKAIHLKSQNAQLLLTMEKKVELRTQEIYRLSNIDRLTGLLNRTAFLKELNQIVDADASTPFALLFIDLDGFKQVNDSLGHEVGDKVIRETASRIASLSQGPLPICRWGGDEFLVAYRYQDLEDLESFSQQLIHSISLPHTISLSKTWVGASIGVALYPQHGKNYDTLIQSADIAMYQQKRLEKGKVRFFNESLRLQIIRERFLSDRLVTAIDDNELRLVFQPIVKSKTEEVVGLEALLRWRLDGEEVSPVEFIPIAEQYGMIKSIGLWVLEEACQQILTLSKSTKNLTVSINVSIIQLQDKDFVTHVRRLLTQLKFEPSRLHIEITESVFATDKSTLMTQIKALQEMNIEICIDDFGTGYSSLASMQNLGVDIVKIDKSFIDKINNSGSNIVHAVMQISQSMGYQVVAEGVETLEQVNKLNEIGVHFLQGYYFSKPLEVEQLNNYLGNHLK</sequence>
<dbReference type="CDD" id="cd01948">
    <property type="entry name" value="EAL"/>
    <property type="match status" value="1"/>
</dbReference>
<feature type="transmembrane region" description="Helical" evidence="1">
    <location>
        <begin position="141"/>
        <end position="160"/>
    </location>
</feature>
<proteinExistence type="predicted"/>
<organism evidence="4 5">
    <name type="scientific">Marinomonas ushuaiensis DSM 15871</name>
    <dbReference type="NCBI Taxonomy" id="1122207"/>
    <lineage>
        <taxon>Bacteria</taxon>
        <taxon>Pseudomonadati</taxon>
        <taxon>Pseudomonadota</taxon>
        <taxon>Gammaproteobacteria</taxon>
        <taxon>Oceanospirillales</taxon>
        <taxon>Oceanospirillaceae</taxon>
        <taxon>Marinomonas</taxon>
    </lineage>
</organism>
<dbReference type="SMART" id="SM00052">
    <property type="entry name" value="EAL"/>
    <property type="match status" value="1"/>
</dbReference>
<dbReference type="NCBIfam" id="TIGR00254">
    <property type="entry name" value="GGDEF"/>
    <property type="match status" value="1"/>
</dbReference>
<evidence type="ECO:0000256" key="1">
    <source>
        <dbReference type="SAM" id="Phobius"/>
    </source>
</evidence>
<dbReference type="RefSeq" id="WP_036158124.1">
    <property type="nucleotide sequence ID" value="NZ_JAMB01000001.1"/>
</dbReference>
<dbReference type="PANTHER" id="PTHR33121">
    <property type="entry name" value="CYCLIC DI-GMP PHOSPHODIESTERASE PDEF"/>
    <property type="match status" value="1"/>
</dbReference>
<dbReference type="GO" id="GO:0071111">
    <property type="term" value="F:cyclic-guanylate-specific phosphodiesterase activity"/>
    <property type="evidence" value="ECO:0007669"/>
    <property type="project" value="InterPro"/>
</dbReference>
<dbReference type="AlphaFoldDB" id="X7E8Z0"/>
<feature type="transmembrane region" description="Helical" evidence="1">
    <location>
        <begin position="86"/>
        <end position="107"/>
    </location>
</feature>
<evidence type="ECO:0000313" key="5">
    <source>
        <dbReference type="Proteomes" id="UP000054058"/>
    </source>
</evidence>
<keyword evidence="1" id="KW-0472">Membrane</keyword>
<dbReference type="InterPro" id="IPR029787">
    <property type="entry name" value="Nucleotide_cyclase"/>
</dbReference>
<dbReference type="OrthoDB" id="9814202at2"/>
<keyword evidence="1" id="KW-0812">Transmembrane</keyword>
<keyword evidence="5" id="KW-1185">Reference proteome</keyword>
<gene>
    <name evidence="4" type="ORF">MUS1_01555</name>
</gene>
<protein>
    <submittedName>
        <fullName evidence="4">Diguanylate phosphodiesterase</fullName>
    </submittedName>
</protein>
<dbReference type="CDD" id="cd01949">
    <property type="entry name" value="GGDEF"/>
    <property type="match status" value="1"/>
</dbReference>
<dbReference type="Pfam" id="PF00563">
    <property type="entry name" value="EAL"/>
    <property type="match status" value="1"/>
</dbReference>
<reference evidence="4 5" key="1">
    <citation type="submission" date="2014-01" db="EMBL/GenBank/DDBJ databases">
        <title>Marinomonas ushuaiensis DSM 15871 Genome Sequencing.</title>
        <authorList>
            <person name="Lai Q."/>
            <person name="Shao Z.S."/>
        </authorList>
    </citation>
    <scope>NUCLEOTIDE SEQUENCE [LARGE SCALE GENOMIC DNA]</scope>
    <source>
        <strain evidence="4 5">DSM 15871</strain>
    </source>
</reference>
<dbReference type="SUPFAM" id="SSF141868">
    <property type="entry name" value="EAL domain-like"/>
    <property type="match status" value="1"/>
</dbReference>
<dbReference type="STRING" id="1122207.MUS1_01555"/>
<dbReference type="Proteomes" id="UP000054058">
    <property type="component" value="Unassembled WGS sequence"/>
</dbReference>
<dbReference type="InterPro" id="IPR000160">
    <property type="entry name" value="GGDEF_dom"/>
</dbReference>
<evidence type="ECO:0000259" key="2">
    <source>
        <dbReference type="PROSITE" id="PS50883"/>
    </source>
</evidence>
<dbReference type="PANTHER" id="PTHR33121:SF71">
    <property type="entry name" value="OXYGEN SENSOR PROTEIN DOSP"/>
    <property type="match status" value="1"/>
</dbReference>
<dbReference type="eggNOG" id="COG5001">
    <property type="taxonomic scope" value="Bacteria"/>
</dbReference>
<dbReference type="EMBL" id="JAMB01000001">
    <property type="protein sequence ID" value="ETX12315.1"/>
    <property type="molecule type" value="Genomic_DNA"/>
</dbReference>
<dbReference type="Pfam" id="PF00990">
    <property type="entry name" value="GGDEF"/>
    <property type="match status" value="1"/>
</dbReference>
<dbReference type="InterPro" id="IPR043128">
    <property type="entry name" value="Rev_trsase/Diguanyl_cyclase"/>
</dbReference>
<accession>X7E8Z0</accession>
<dbReference type="PATRIC" id="fig|1122207.3.peg.321"/>
<feature type="domain" description="EAL" evidence="2">
    <location>
        <begin position="390"/>
        <end position="640"/>
    </location>
</feature>
<dbReference type="InterPro" id="IPR035919">
    <property type="entry name" value="EAL_sf"/>
</dbReference>
<evidence type="ECO:0000313" key="4">
    <source>
        <dbReference type="EMBL" id="ETX12315.1"/>
    </source>
</evidence>
<evidence type="ECO:0000259" key="3">
    <source>
        <dbReference type="PROSITE" id="PS50887"/>
    </source>
</evidence>
<dbReference type="Gene3D" id="3.20.20.450">
    <property type="entry name" value="EAL domain"/>
    <property type="match status" value="1"/>
</dbReference>
<comment type="caution">
    <text evidence="4">The sequence shown here is derived from an EMBL/GenBank/DDBJ whole genome shotgun (WGS) entry which is preliminary data.</text>
</comment>
<feature type="domain" description="GGDEF" evidence="3">
    <location>
        <begin position="249"/>
        <end position="381"/>
    </location>
</feature>
<dbReference type="PROSITE" id="PS50883">
    <property type="entry name" value="EAL"/>
    <property type="match status" value="1"/>
</dbReference>
<keyword evidence="1" id="KW-1133">Transmembrane helix</keyword>
<dbReference type="InterPro" id="IPR050706">
    <property type="entry name" value="Cyclic-di-GMP_PDE-like"/>
</dbReference>
<dbReference type="SMART" id="SM00267">
    <property type="entry name" value="GGDEF"/>
    <property type="match status" value="1"/>
</dbReference>